<reference evidence="3" key="1">
    <citation type="submission" date="2017-01" db="EMBL/GenBank/DDBJ databases">
        <authorList>
            <person name="Wang Y."/>
            <person name="White M."/>
            <person name="Kvist S."/>
            <person name="Moncalvo J.-M."/>
        </authorList>
    </citation>
    <scope>NUCLEOTIDE SEQUENCE [LARGE SCALE GENOMIC DNA]</scope>
    <source>
        <strain evidence="3">COL-18-3</strain>
    </source>
</reference>
<name>A0A1R1PFZ3_ZANCU</name>
<proteinExistence type="predicted"/>
<accession>A0A1R1PFZ3</accession>
<evidence type="ECO:0000256" key="1">
    <source>
        <dbReference type="SAM" id="MobiDB-lite"/>
    </source>
</evidence>
<evidence type="ECO:0000313" key="2">
    <source>
        <dbReference type="EMBL" id="OMH79838.1"/>
    </source>
</evidence>
<organism evidence="2 3">
    <name type="scientific">Zancudomyces culisetae</name>
    <name type="common">Gut fungus</name>
    <name type="synonym">Smittium culisetae</name>
    <dbReference type="NCBI Taxonomy" id="1213189"/>
    <lineage>
        <taxon>Eukaryota</taxon>
        <taxon>Fungi</taxon>
        <taxon>Fungi incertae sedis</taxon>
        <taxon>Zoopagomycota</taxon>
        <taxon>Kickxellomycotina</taxon>
        <taxon>Harpellomycetes</taxon>
        <taxon>Harpellales</taxon>
        <taxon>Legeriomycetaceae</taxon>
        <taxon>Zancudomyces</taxon>
    </lineage>
</organism>
<dbReference type="Proteomes" id="UP000188320">
    <property type="component" value="Unassembled WGS sequence"/>
</dbReference>
<protein>
    <submittedName>
        <fullName evidence="2">Uncharacterized protein</fullName>
    </submittedName>
</protein>
<dbReference type="EMBL" id="LSSK01001394">
    <property type="protein sequence ID" value="OMH79838.1"/>
    <property type="molecule type" value="Genomic_DNA"/>
</dbReference>
<gene>
    <name evidence="2" type="ORF">AX774_g6739</name>
</gene>
<dbReference type="AlphaFoldDB" id="A0A1R1PFZ3"/>
<comment type="caution">
    <text evidence="2">The sequence shown here is derived from an EMBL/GenBank/DDBJ whole genome shotgun (WGS) entry which is preliminary data.</text>
</comment>
<keyword evidence="3" id="KW-1185">Reference proteome</keyword>
<feature type="region of interest" description="Disordered" evidence="1">
    <location>
        <begin position="108"/>
        <end position="136"/>
    </location>
</feature>
<sequence length="233" mass="25378">MLRKYKRTNLKELLFATSKDVSLNQLDELCENIVDFGMESDSDDGIDQFSICNNNFTMASQAFFTAENGSAQSTTSGLPTINPGGVLGCPNPEFAVVNNDYRNNKRKAKDIPSILSNGTSEDKRRKYNSYGSSPPISPCDTSTPAIGGIFSRTNFLETRMSGALTKKSAYPSRNTVDTPAQKVMVEKLEQYGTQPSIGAICLQARKLNNDIVLATEGCFGLLALALKGSYRRG</sequence>
<evidence type="ECO:0000313" key="3">
    <source>
        <dbReference type="Proteomes" id="UP000188320"/>
    </source>
</evidence>